<proteinExistence type="predicted"/>
<reference evidence="1" key="1">
    <citation type="submission" date="2021-05" db="EMBL/GenBank/DDBJ databases">
        <authorList>
            <person name="Pan Q."/>
            <person name="Jouanno E."/>
            <person name="Zahm M."/>
            <person name="Klopp C."/>
            <person name="Cabau C."/>
            <person name="Louis A."/>
            <person name="Berthelot C."/>
            <person name="Parey E."/>
            <person name="Roest Crollius H."/>
            <person name="Montfort J."/>
            <person name="Robinson-Rechavi M."/>
            <person name="Bouchez O."/>
            <person name="Lampietro C."/>
            <person name="Lopez Roques C."/>
            <person name="Donnadieu C."/>
            <person name="Postlethwait J."/>
            <person name="Bobe J."/>
            <person name="Dillon D."/>
            <person name="Chandos A."/>
            <person name="von Hippel F."/>
            <person name="Guiguen Y."/>
        </authorList>
    </citation>
    <scope>NUCLEOTIDE SEQUENCE</scope>
    <source>
        <strain evidence="1">YG-Jan2019</strain>
    </source>
</reference>
<dbReference type="EMBL" id="CM055743">
    <property type="protein sequence ID" value="KAJ7999963.1"/>
    <property type="molecule type" value="Genomic_DNA"/>
</dbReference>
<organism evidence="1 2">
    <name type="scientific">Dallia pectoralis</name>
    <name type="common">Alaska blackfish</name>
    <dbReference type="NCBI Taxonomy" id="75939"/>
    <lineage>
        <taxon>Eukaryota</taxon>
        <taxon>Metazoa</taxon>
        <taxon>Chordata</taxon>
        <taxon>Craniata</taxon>
        <taxon>Vertebrata</taxon>
        <taxon>Euteleostomi</taxon>
        <taxon>Actinopterygii</taxon>
        <taxon>Neopterygii</taxon>
        <taxon>Teleostei</taxon>
        <taxon>Protacanthopterygii</taxon>
        <taxon>Esociformes</taxon>
        <taxon>Umbridae</taxon>
        <taxon>Dallia</taxon>
    </lineage>
</organism>
<accession>A0ACC2G909</accession>
<keyword evidence="2" id="KW-1185">Reference proteome</keyword>
<sequence length="124" mass="13912">MHETTCTIPDQFKSTCLHDGIIYNPVHYFRSEVIDLNQAIEQSTVYYYGIHHQCTALPPGPENSPSPGSGSDLRRLPSHPWAEHLHIITPGMRAQVTVSGAGVRTPAIKGPFRTFRRRPAPRRL</sequence>
<name>A0ACC2G909_DALPE</name>
<comment type="caution">
    <text evidence="1">The sequence shown here is derived from an EMBL/GenBank/DDBJ whole genome shotgun (WGS) entry which is preliminary data.</text>
</comment>
<evidence type="ECO:0000313" key="2">
    <source>
        <dbReference type="Proteomes" id="UP001157502"/>
    </source>
</evidence>
<dbReference type="Proteomes" id="UP001157502">
    <property type="component" value="Chromosome 16"/>
</dbReference>
<protein>
    <submittedName>
        <fullName evidence="1">Uncharacterized protein</fullName>
    </submittedName>
</protein>
<gene>
    <name evidence="1" type="ORF">DPEC_G00199890</name>
</gene>
<evidence type="ECO:0000313" key="1">
    <source>
        <dbReference type="EMBL" id="KAJ7999963.1"/>
    </source>
</evidence>